<dbReference type="EMBL" id="CP002372">
    <property type="protein sequence ID" value="ADT83905.1"/>
    <property type="molecule type" value="Genomic_DNA"/>
</dbReference>
<feature type="region of interest" description="Disordered" evidence="1">
    <location>
        <begin position="281"/>
        <end position="304"/>
    </location>
</feature>
<dbReference type="PATRIC" id="fig|391623.17.peg.930"/>
<dbReference type="PANTHER" id="PTHR33531:SF7">
    <property type="entry name" value="HYPOTHETICAL MEMBRANE PROTEIN, CONSERVED"/>
    <property type="match status" value="1"/>
</dbReference>
<proteinExistence type="predicted"/>
<keyword evidence="4" id="KW-1185">Reference proteome</keyword>
<name>F0LM58_THEBM</name>
<accession>F0LM58</accession>
<evidence type="ECO:0000259" key="2">
    <source>
        <dbReference type="Pfam" id="PF05763"/>
    </source>
</evidence>
<evidence type="ECO:0000313" key="4">
    <source>
        <dbReference type="Proteomes" id="UP000007478"/>
    </source>
</evidence>
<evidence type="ECO:0000313" key="3">
    <source>
        <dbReference type="EMBL" id="ADT83905.1"/>
    </source>
</evidence>
<dbReference type="PANTHER" id="PTHR33531">
    <property type="entry name" value="RUBRERYTHRIN SUBFAMILY"/>
    <property type="match status" value="1"/>
</dbReference>
<dbReference type="AlphaFoldDB" id="F0LM58"/>
<gene>
    <name evidence="3" type="ordered locus">TERMP_00929</name>
</gene>
<sequence length="304" mass="34676">MESVTLSLIFGSVLLIIGIYGTVIAWRFYILLDSPADKFALQVMVAFILFGVLGGGAVVGSAFFEGTWWPFIALFTMSGFLILAFSSLHYLRLLYEEFGSKINSREERKHIPVGGFIIESLEGIKTLLKYLSSKSGGLFVISRRPRDEWEEEFGIKPTKYLWLSRVEEKHSVSPSNLHVILEEAVRFMRIRKNSVIYIEGIEYLVLYNDFKSVAKFLFTLKDYATVEKSVLLIFISPGVLEKSHYNILRRELEVLNPEKFLEEIMGTALFGAVAKEEFEKITTEKPLNEKEDREEHASSESSKA</sequence>
<reference evidence="3 4" key="1">
    <citation type="journal article" date="2011" name="J. Bacteriol.">
        <title>Complete genome sequence of the hyperthermophilic, piezophilic, heterotrophic, and carboxydotrophic archaeon Thermococcus barophilus MP.</title>
        <authorList>
            <person name="Vannier P."/>
            <person name="Marteinsson V.T."/>
            <person name="Fridjonsson O.H."/>
            <person name="Oger P."/>
            <person name="Jebbar M."/>
        </authorList>
    </citation>
    <scope>NUCLEOTIDE SEQUENCE [LARGE SCALE GENOMIC DNA]</scope>
    <source>
        <strain evidence="4">DSM 11836 / MP</strain>
    </source>
</reference>
<organism evidence="3 4">
    <name type="scientific">Thermococcus barophilus (strain DSM 11836 / MP)</name>
    <dbReference type="NCBI Taxonomy" id="391623"/>
    <lineage>
        <taxon>Archaea</taxon>
        <taxon>Methanobacteriati</taxon>
        <taxon>Methanobacteriota</taxon>
        <taxon>Thermococci</taxon>
        <taxon>Thermococcales</taxon>
        <taxon>Thermococcaceae</taxon>
        <taxon>Thermococcus</taxon>
    </lineage>
</organism>
<protein>
    <recommendedName>
        <fullName evidence="2">DUF835 domain-containing protein</fullName>
    </recommendedName>
</protein>
<dbReference type="Pfam" id="PF05763">
    <property type="entry name" value="DUF835"/>
    <property type="match status" value="1"/>
</dbReference>
<dbReference type="HOGENOM" id="CLU_076516_0_0_2"/>
<dbReference type="KEGG" id="tba:TERMP_00929"/>
<feature type="domain" description="DUF835" evidence="2">
    <location>
        <begin position="122"/>
        <end position="252"/>
    </location>
</feature>
<evidence type="ECO:0000256" key="1">
    <source>
        <dbReference type="SAM" id="MobiDB-lite"/>
    </source>
</evidence>
<dbReference type="eggNOG" id="arCOG03799">
    <property type="taxonomic scope" value="Archaea"/>
</dbReference>
<dbReference type="Proteomes" id="UP000007478">
    <property type="component" value="Chromosome"/>
</dbReference>
<dbReference type="InterPro" id="IPR008553">
    <property type="entry name" value="DUF835"/>
</dbReference>